<evidence type="ECO:0000256" key="7">
    <source>
        <dbReference type="ARBA" id="ARBA00023053"/>
    </source>
</evidence>
<dbReference type="OrthoDB" id="9774146at2"/>
<evidence type="ECO:0000256" key="9">
    <source>
        <dbReference type="ARBA" id="ARBA00023136"/>
    </source>
</evidence>
<keyword evidence="4" id="KW-1003">Cell membrane</keyword>
<comment type="function">
    <text evidence="11">Na(+)/H(+) antiporter that extrudes sodium in exchange for external protons.</text>
</comment>
<dbReference type="PANTHER" id="PTHR10110">
    <property type="entry name" value="SODIUM/HYDROGEN EXCHANGER"/>
    <property type="match status" value="1"/>
</dbReference>
<evidence type="ECO:0000256" key="8">
    <source>
        <dbReference type="ARBA" id="ARBA00023065"/>
    </source>
</evidence>
<evidence type="ECO:0000313" key="14">
    <source>
        <dbReference type="Proteomes" id="UP000254720"/>
    </source>
</evidence>
<dbReference type="Pfam" id="PF00999">
    <property type="entry name" value="Na_H_Exchanger"/>
    <property type="match status" value="1"/>
</dbReference>
<feature type="transmembrane region" description="Helical" evidence="11">
    <location>
        <begin position="151"/>
        <end position="170"/>
    </location>
</feature>
<keyword evidence="11" id="KW-0997">Cell inner membrane</keyword>
<dbReference type="RefSeq" id="WP_114834409.1">
    <property type="nucleotide sequence ID" value="NZ_LR699114.1"/>
</dbReference>
<keyword evidence="7 11" id="KW-0915">Sodium</keyword>
<proteinExistence type="inferred from homology"/>
<feature type="transmembrane region" description="Helical" evidence="11">
    <location>
        <begin position="109"/>
        <end position="131"/>
    </location>
</feature>
<dbReference type="Gene3D" id="6.10.140.1330">
    <property type="match status" value="1"/>
</dbReference>
<keyword evidence="3 11" id="KW-0050">Antiport</keyword>
<keyword evidence="10 11" id="KW-0739">Sodium transport</keyword>
<keyword evidence="9 11" id="KW-0472">Membrane</keyword>
<evidence type="ECO:0000256" key="2">
    <source>
        <dbReference type="ARBA" id="ARBA00022448"/>
    </source>
</evidence>
<evidence type="ECO:0000256" key="4">
    <source>
        <dbReference type="ARBA" id="ARBA00022475"/>
    </source>
</evidence>
<feature type="transmembrane region" description="Helical" evidence="11">
    <location>
        <begin position="182"/>
        <end position="200"/>
    </location>
</feature>
<keyword evidence="2 11" id="KW-0813">Transport</keyword>
<organism evidence="13 14">
    <name type="scientific">Aquicella lusitana</name>
    <dbReference type="NCBI Taxonomy" id="254246"/>
    <lineage>
        <taxon>Bacteria</taxon>
        <taxon>Pseudomonadati</taxon>
        <taxon>Pseudomonadota</taxon>
        <taxon>Gammaproteobacteria</taxon>
        <taxon>Legionellales</taxon>
        <taxon>Coxiellaceae</taxon>
        <taxon>Aquicella</taxon>
    </lineage>
</organism>
<feature type="domain" description="Cation/H+ exchanger transmembrane" evidence="12">
    <location>
        <begin position="14"/>
        <end position="407"/>
    </location>
</feature>
<sequence>MNQFETYVLLLCVIVFVGMLTRRVPAPPALLIVIAGMLFSFVPDFPPVNLDPQLVFTIFLPLLVYEATAYTSWPDIKFNRRSISLLSIGHVIFITVLVAIAAHQVIPGITWPLAFVLGSIISPPDDVAIFAIAEKVRFPQRILTILTGEGLLNDATALILFRFSLIAVLTNQFSLLQAVSDFFAILVCETLYGFVLGHLLGQIRTKLHEPMLQMLLSIVTPFLAYLPAEHLGGSGVLAVVVTGLVITHVYAERFMPEARLLWSSVWKTIGFTLQSILFLLVGLNLRSTLNNITSIPTRDLMLYSIVITAVVIAGRFIWVYPSAYLPGLLFPSIRKQDPHPPWQYPFVISWAGMRGGISLAAALAIPHMMIVNTQGKEDIRAIIIFLVFCVIIATLLLQGLTLPWLMRVLGVDKMGQKEADSDHVNQLTAKADMADAALNWLYDYKQSIKDDPDTFEHVELQIMEYQRLKKQLSKMIMNHDQAWLSKVYDTSPTIFIFTQLIEVERETLMRLWRERKISFKVKNKLLEQLDLRYKHFSG</sequence>
<dbReference type="AlphaFoldDB" id="A0A370GJG4"/>
<gene>
    <name evidence="13" type="ORF">C8D86_11132</name>
</gene>
<evidence type="ECO:0000256" key="1">
    <source>
        <dbReference type="ARBA" id="ARBA00004651"/>
    </source>
</evidence>
<feature type="transmembrane region" description="Helical" evidence="11">
    <location>
        <begin position="301"/>
        <end position="325"/>
    </location>
</feature>
<keyword evidence="6 11" id="KW-1133">Transmembrane helix</keyword>
<dbReference type="EMBL" id="QQAX01000011">
    <property type="protein sequence ID" value="RDI43376.1"/>
    <property type="molecule type" value="Genomic_DNA"/>
</dbReference>
<dbReference type="InterPro" id="IPR018422">
    <property type="entry name" value="Cation/H_exchanger_CPA1"/>
</dbReference>
<feature type="transmembrane region" description="Helical" evidence="11">
    <location>
        <begin position="260"/>
        <end position="281"/>
    </location>
</feature>
<evidence type="ECO:0000256" key="3">
    <source>
        <dbReference type="ARBA" id="ARBA00022449"/>
    </source>
</evidence>
<dbReference type="GO" id="GO:0051453">
    <property type="term" value="P:regulation of intracellular pH"/>
    <property type="evidence" value="ECO:0007669"/>
    <property type="project" value="TreeGrafter"/>
</dbReference>
<dbReference type="GO" id="GO:0015385">
    <property type="term" value="F:sodium:proton antiporter activity"/>
    <property type="evidence" value="ECO:0007669"/>
    <property type="project" value="InterPro"/>
</dbReference>
<feature type="transmembrane region" description="Helical" evidence="11">
    <location>
        <begin position="346"/>
        <end position="370"/>
    </location>
</feature>
<dbReference type="InterPro" id="IPR004705">
    <property type="entry name" value="Cation/H_exchanger_CPA1_bac"/>
</dbReference>
<accession>A0A370GJG4</accession>
<comment type="caution">
    <text evidence="13">The sequence shown here is derived from an EMBL/GenBank/DDBJ whole genome shotgun (WGS) entry which is preliminary data.</text>
</comment>
<protein>
    <submittedName>
        <fullName evidence="13">Sodium/proton antiporter (CPA1 family)</fullName>
    </submittedName>
</protein>
<evidence type="ECO:0000256" key="11">
    <source>
        <dbReference type="RuleBase" id="RU366002"/>
    </source>
</evidence>
<evidence type="ECO:0000259" key="12">
    <source>
        <dbReference type="Pfam" id="PF00999"/>
    </source>
</evidence>
<keyword evidence="8 11" id="KW-0406">Ion transport</keyword>
<dbReference type="Proteomes" id="UP000254720">
    <property type="component" value="Unassembled WGS sequence"/>
</dbReference>
<feature type="transmembrane region" description="Helical" evidence="11">
    <location>
        <begin position="382"/>
        <end position="405"/>
    </location>
</feature>
<comment type="subcellular location">
    <subcellularLocation>
        <location evidence="11">Cell inner membrane</location>
        <topology evidence="11">Multi-pass membrane protein</topology>
    </subcellularLocation>
    <subcellularLocation>
        <location evidence="1">Cell membrane</location>
        <topology evidence="1">Multi-pass membrane protein</topology>
    </subcellularLocation>
</comment>
<name>A0A370GJG4_9COXI</name>
<feature type="transmembrane region" description="Helical" evidence="11">
    <location>
        <begin position="85"/>
        <end position="103"/>
    </location>
</feature>
<dbReference type="GO" id="GO:0005886">
    <property type="term" value="C:plasma membrane"/>
    <property type="evidence" value="ECO:0007669"/>
    <property type="project" value="UniProtKB-SubCell"/>
</dbReference>
<comment type="caution">
    <text evidence="11">Lacks conserved residue(s) required for the propagation of feature annotation.</text>
</comment>
<reference evidence="13 14" key="1">
    <citation type="submission" date="2018-07" db="EMBL/GenBank/DDBJ databases">
        <title>Genomic Encyclopedia of Type Strains, Phase IV (KMG-IV): sequencing the most valuable type-strain genomes for metagenomic binning, comparative biology and taxonomic classification.</title>
        <authorList>
            <person name="Goeker M."/>
        </authorList>
    </citation>
    <scope>NUCLEOTIDE SEQUENCE [LARGE SCALE GENOMIC DNA]</scope>
    <source>
        <strain evidence="13 14">DSM 16500</strain>
    </source>
</reference>
<evidence type="ECO:0000256" key="6">
    <source>
        <dbReference type="ARBA" id="ARBA00022989"/>
    </source>
</evidence>
<evidence type="ECO:0000256" key="5">
    <source>
        <dbReference type="ARBA" id="ARBA00022692"/>
    </source>
</evidence>
<keyword evidence="14" id="KW-1185">Reference proteome</keyword>
<dbReference type="PANTHER" id="PTHR10110:SF86">
    <property type="entry name" value="SODIUM_HYDROGEN EXCHANGER 7"/>
    <property type="match status" value="1"/>
</dbReference>
<dbReference type="InterPro" id="IPR006153">
    <property type="entry name" value="Cation/H_exchanger_TM"/>
</dbReference>
<keyword evidence="5 11" id="KW-0812">Transmembrane</keyword>
<dbReference type="GO" id="GO:0015386">
    <property type="term" value="F:potassium:proton antiporter activity"/>
    <property type="evidence" value="ECO:0007669"/>
    <property type="project" value="TreeGrafter"/>
</dbReference>
<feature type="transmembrane region" description="Helical" evidence="11">
    <location>
        <begin position="54"/>
        <end position="73"/>
    </location>
</feature>
<feature type="transmembrane region" description="Helical" evidence="11">
    <location>
        <begin position="6"/>
        <end position="22"/>
    </location>
</feature>
<comment type="similarity">
    <text evidence="11">Belongs to the monovalent cation:proton antiporter 1 (CPA1) transporter (TC 2.A.36) family.</text>
</comment>
<evidence type="ECO:0000313" key="13">
    <source>
        <dbReference type="EMBL" id="RDI43376.1"/>
    </source>
</evidence>
<dbReference type="GO" id="GO:0098719">
    <property type="term" value="P:sodium ion import across plasma membrane"/>
    <property type="evidence" value="ECO:0007669"/>
    <property type="project" value="TreeGrafter"/>
</dbReference>
<evidence type="ECO:0000256" key="10">
    <source>
        <dbReference type="ARBA" id="ARBA00023201"/>
    </source>
</evidence>
<dbReference type="NCBIfam" id="TIGR00831">
    <property type="entry name" value="a_cpa1"/>
    <property type="match status" value="1"/>
</dbReference>